<keyword evidence="5 6" id="KW-0539">Nucleus</keyword>
<comment type="caution">
    <text evidence="9">The sequence shown here is derived from an EMBL/GenBank/DDBJ whole genome shotgun (WGS) entry which is preliminary data.</text>
</comment>
<keyword evidence="10" id="KW-1185">Reference proteome</keyword>
<gene>
    <name evidence="9" type="primary">Necator_chrII.g6792</name>
    <name evidence="9" type="ORF">RB195_018999</name>
</gene>
<evidence type="ECO:0000256" key="5">
    <source>
        <dbReference type="ARBA" id="ARBA00023242"/>
    </source>
</evidence>
<dbReference type="EMBL" id="JAVFWL010000002">
    <property type="protein sequence ID" value="KAK6736060.1"/>
    <property type="molecule type" value="Genomic_DNA"/>
</dbReference>
<evidence type="ECO:0000256" key="6">
    <source>
        <dbReference type="RuleBase" id="RU368084"/>
    </source>
</evidence>
<proteinExistence type="inferred from homology"/>
<keyword evidence="4 6" id="KW-0235">DNA replication</keyword>
<sequence>MYGNKLISLESQVMCEEVMTNFSKNKESESASGIEKASFILDDMKNALVDAEKMTKKNCTEGEQLNFQDELPRVTLLGIENFFMQGKTAQLNRARGHRRVRTLPYQTDENVCEEDDNDVEDETTSENSSRCDLGLLRDYFSDGELHLKAKKKIEDIRKDFPWWTYCLAAGFNVLVYGIGSKRALMSAFRNEELSRFRTLSIDGFREDVTTRSILANIVQYMQLKNCEQKRRSLVEWSKHIASTIEQKKQQLIILLDNIDSASLRDPYDQAVLAALAENPAVLMLATVDHINATLIWNSILLESFNWAYCRADTFTFPADEILAGQSSLLGLNPKTSHSAHSMSSLDVLWQSLASNSRSIFRLFYGMLFSFNKPVAFWDLFNAAKDEFLVSSDTALRQQLVEFNDHRILRWKRGDDGNEQLIGSLERSLVEKFLNEKGLTLEFI</sequence>
<evidence type="ECO:0000256" key="3">
    <source>
        <dbReference type="ARBA" id="ARBA00019080"/>
    </source>
</evidence>
<dbReference type="PANTHER" id="PTHR14052">
    <property type="entry name" value="ORIGIN RECOGNITION COMPLEX SUBUNIT 2"/>
    <property type="match status" value="1"/>
</dbReference>
<evidence type="ECO:0000256" key="1">
    <source>
        <dbReference type="ARBA" id="ARBA00004123"/>
    </source>
</evidence>
<dbReference type="Pfam" id="PF04084">
    <property type="entry name" value="RecA-like_ORC2"/>
    <property type="match status" value="1"/>
</dbReference>
<accession>A0ABR1CD75</accession>
<comment type="subcellular location">
    <subcellularLocation>
        <location evidence="1 6">Nucleus</location>
    </subcellularLocation>
</comment>
<dbReference type="InterPro" id="IPR007220">
    <property type="entry name" value="ORC2"/>
</dbReference>
<comment type="subunit">
    <text evidence="6">Component of the origin recognition complex (ORC).</text>
</comment>
<dbReference type="InterPro" id="IPR056773">
    <property type="entry name" value="WHD_ORC2"/>
</dbReference>
<comment type="function">
    <text evidence="6">Component of the origin recognition complex (ORC) that binds origins of replication. DNA-binding is ATP-dependent. ORC is required to assemble the pre-replication complex necessary to initiate DNA replication.</text>
</comment>
<dbReference type="InterPro" id="IPR056772">
    <property type="entry name" value="RecA-like_ORC2"/>
</dbReference>
<evidence type="ECO:0000259" key="8">
    <source>
        <dbReference type="Pfam" id="PF24882"/>
    </source>
</evidence>
<reference evidence="9 10" key="1">
    <citation type="submission" date="2023-08" db="EMBL/GenBank/DDBJ databases">
        <title>A Necator americanus chromosomal reference genome.</title>
        <authorList>
            <person name="Ilik V."/>
            <person name="Petrzelkova K.J."/>
            <person name="Pardy F."/>
            <person name="Fuh T."/>
            <person name="Niatou-Singa F.S."/>
            <person name="Gouil Q."/>
            <person name="Baker L."/>
            <person name="Ritchie M.E."/>
            <person name="Jex A.R."/>
            <person name="Gazzola D."/>
            <person name="Li H."/>
            <person name="Toshio Fujiwara R."/>
            <person name="Zhan B."/>
            <person name="Aroian R.V."/>
            <person name="Pafco B."/>
            <person name="Schwarz E.M."/>
        </authorList>
    </citation>
    <scope>NUCLEOTIDE SEQUENCE [LARGE SCALE GENOMIC DNA]</scope>
    <source>
        <strain evidence="9 10">Aroian</strain>
        <tissue evidence="9">Whole animal</tissue>
    </source>
</reference>
<comment type="similarity">
    <text evidence="2 6">Belongs to the ORC2 family.</text>
</comment>
<dbReference type="Pfam" id="PF24882">
    <property type="entry name" value="WHD_ORC2"/>
    <property type="match status" value="1"/>
</dbReference>
<feature type="domain" description="Origin recognition complex subunit 2 winged-helix" evidence="8">
    <location>
        <begin position="374"/>
        <end position="420"/>
    </location>
</feature>
<organism evidence="9 10">
    <name type="scientific">Necator americanus</name>
    <name type="common">Human hookworm</name>
    <dbReference type="NCBI Taxonomy" id="51031"/>
    <lineage>
        <taxon>Eukaryota</taxon>
        <taxon>Metazoa</taxon>
        <taxon>Ecdysozoa</taxon>
        <taxon>Nematoda</taxon>
        <taxon>Chromadorea</taxon>
        <taxon>Rhabditida</taxon>
        <taxon>Rhabditina</taxon>
        <taxon>Rhabditomorpha</taxon>
        <taxon>Strongyloidea</taxon>
        <taxon>Ancylostomatidae</taxon>
        <taxon>Bunostominae</taxon>
        <taxon>Necator</taxon>
    </lineage>
</organism>
<dbReference type="Proteomes" id="UP001303046">
    <property type="component" value="Unassembled WGS sequence"/>
</dbReference>
<dbReference type="PANTHER" id="PTHR14052:SF0">
    <property type="entry name" value="ORIGIN RECOGNITION COMPLEX SUBUNIT 2"/>
    <property type="match status" value="1"/>
</dbReference>
<protein>
    <recommendedName>
        <fullName evidence="3 6">Origin recognition complex subunit 2</fullName>
    </recommendedName>
</protein>
<name>A0ABR1CD75_NECAM</name>
<evidence type="ECO:0000259" key="7">
    <source>
        <dbReference type="Pfam" id="PF04084"/>
    </source>
</evidence>
<feature type="domain" description="Origin recognition complex subunit 2 RecA-like" evidence="7">
    <location>
        <begin position="156"/>
        <end position="309"/>
    </location>
</feature>
<evidence type="ECO:0000313" key="10">
    <source>
        <dbReference type="Proteomes" id="UP001303046"/>
    </source>
</evidence>
<evidence type="ECO:0000313" key="9">
    <source>
        <dbReference type="EMBL" id="KAK6736060.1"/>
    </source>
</evidence>
<evidence type="ECO:0000256" key="4">
    <source>
        <dbReference type="ARBA" id="ARBA00022705"/>
    </source>
</evidence>
<evidence type="ECO:0000256" key="2">
    <source>
        <dbReference type="ARBA" id="ARBA00007421"/>
    </source>
</evidence>